<evidence type="ECO:0000256" key="1">
    <source>
        <dbReference type="ARBA" id="ARBA00006432"/>
    </source>
</evidence>
<dbReference type="RefSeq" id="XP_007940103.1">
    <property type="nucleotide sequence ID" value="XM_007941912.1"/>
</dbReference>
<evidence type="ECO:0000256" key="3">
    <source>
        <dbReference type="ARBA" id="ARBA00023098"/>
    </source>
</evidence>
<dbReference type="EC" id="6.2.1.2" evidence="5"/>
<dbReference type="GO" id="GO:0006631">
    <property type="term" value="P:fatty acid metabolic process"/>
    <property type="evidence" value="ECO:0007669"/>
    <property type="project" value="TreeGrafter"/>
</dbReference>
<dbReference type="OrthoDB" id="10253115at2759"/>
<dbReference type="InterPro" id="IPR045851">
    <property type="entry name" value="AMP-bd_C_sf"/>
</dbReference>
<dbReference type="CDD" id="cd05917">
    <property type="entry name" value="FACL_like_2"/>
    <property type="match status" value="1"/>
</dbReference>
<evidence type="ECO:0000256" key="8">
    <source>
        <dbReference type="ARBA" id="ARBA00048277"/>
    </source>
</evidence>
<name>A0A8B6ZWN9_ORYAF</name>
<feature type="domain" description="AMP-dependent synthetase/ligase" evidence="9">
    <location>
        <begin position="79"/>
        <end position="473"/>
    </location>
</feature>
<keyword evidence="11" id="KW-1185">Reference proteome</keyword>
<dbReference type="InterPro" id="IPR000873">
    <property type="entry name" value="AMP-dep_synth/lig_dom"/>
</dbReference>
<evidence type="ECO:0000313" key="12">
    <source>
        <dbReference type="RefSeq" id="XP_007940103.1"/>
    </source>
</evidence>
<feature type="domain" description="AMP-binding enzyme C-terminal" evidence="10">
    <location>
        <begin position="524"/>
        <end position="599"/>
    </location>
</feature>
<dbReference type="FunFam" id="3.30.300.30:FF:000008">
    <property type="entry name" value="2,3-dihydroxybenzoate-AMP ligase"/>
    <property type="match status" value="1"/>
</dbReference>
<gene>
    <name evidence="12" type="primary">ACSF2</name>
</gene>
<evidence type="ECO:0000259" key="10">
    <source>
        <dbReference type="Pfam" id="PF13193"/>
    </source>
</evidence>
<sequence>MAVCIGMLRLRRLCAGNLGVLGARVVLARGWREAILQGVRPLSSRDLDHTAPQPIGGLSYIQGHTRIGLLNKTVGRCLDATAQKMPDREALVVIHENVRLTFAQLKEEVDKAASGLLSIGLCKGDRLGMWGPNSYTWVLMQLATAQAGIILVSVNPAYQASELEYALKKVSCKALVFPKQFKTQSYYNILKQICPELEWAQPGTLKSQRLPDLTTLISVDEPLPGTLLLKDVIAAGSSEQHMAQFRYTQKLLSCHDPINIQFTSGTTGRPKGATLSHYNIVNNASLIGERLKMHLKEPEEMRLILPNPLYHCLGSVGGTLLSAMYGATLILPSPSFSGKMALETVSKEKGSFLYGTPTMFVDIVNQPDFSSYDISTMRGGVIAGSPAPPELIRLIINKLNMKEMVVAYGTTENSPVTFMSFPDDTLEQKAESVGRIMPHTEAQIVNPDTSALVELNQPGELWIRGYCVMLGYWDDPRKTEEAVRQDRWYRTGDIAVMDKEGFCKIVGRSTDMIIRGGENIYPAELEDFFHKHPQVQEVQVVGVKDQRMGEEICACIRLKSGENTTAEEIKAFCKGKISHFKIPRYIVFVNQYPLTLSGKIQKGKLREEMEQHLKL</sequence>
<evidence type="ECO:0000259" key="9">
    <source>
        <dbReference type="Pfam" id="PF00501"/>
    </source>
</evidence>
<dbReference type="GeneID" id="103197890"/>
<evidence type="ECO:0000256" key="6">
    <source>
        <dbReference type="ARBA" id="ARBA00039638"/>
    </source>
</evidence>
<dbReference type="InterPro" id="IPR020845">
    <property type="entry name" value="AMP-binding_CS"/>
</dbReference>
<comment type="function">
    <text evidence="4">Acyl-CoA synthases catalyze the initial reaction in fatty acid metabolism, by forming a thioester with CoA. Has some preference toward medium-chain substrates. Plays a role in adipocyte differentiation.</text>
</comment>
<dbReference type="FunFam" id="3.40.50.12780:FF:000003">
    <property type="entry name" value="Long-chain-fatty-acid--CoA ligase FadD"/>
    <property type="match status" value="1"/>
</dbReference>
<dbReference type="PROSITE" id="PS00455">
    <property type="entry name" value="AMP_BINDING"/>
    <property type="match status" value="1"/>
</dbReference>
<dbReference type="SUPFAM" id="SSF56801">
    <property type="entry name" value="Acetyl-CoA synthetase-like"/>
    <property type="match status" value="1"/>
</dbReference>
<dbReference type="Proteomes" id="UP000694850">
    <property type="component" value="Unplaced"/>
</dbReference>
<comment type="catalytic activity">
    <reaction evidence="8">
        <text>a medium-chain fatty acid + ATP + CoA = a medium-chain fatty acyl-CoA + AMP + diphosphate</text>
        <dbReference type="Rhea" id="RHEA:48340"/>
        <dbReference type="ChEBI" id="CHEBI:30616"/>
        <dbReference type="ChEBI" id="CHEBI:33019"/>
        <dbReference type="ChEBI" id="CHEBI:57287"/>
        <dbReference type="ChEBI" id="CHEBI:59558"/>
        <dbReference type="ChEBI" id="CHEBI:90546"/>
        <dbReference type="ChEBI" id="CHEBI:456215"/>
        <dbReference type="EC" id="6.2.1.2"/>
    </reaction>
</comment>
<dbReference type="Gene3D" id="2.30.38.10">
    <property type="entry name" value="Luciferase, Domain 3"/>
    <property type="match status" value="1"/>
</dbReference>
<accession>A0A8B6ZWN9</accession>
<keyword evidence="3" id="KW-0443">Lipid metabolism</keyword>
<organism evidence="11 12">
    <name type="scientific">Orycteropus afer afer</name>
    <dbReference type="NCBI Taxonomy" id="1230840"/>
    <lineage>
        <taxon>Eukaryota</taxon>
        <taxon>Metazoa</taxon>
        <taxon>Chordata</taxon>
        <taxon>Craniata</taxon>
        <taxon>Vertebrata</taxon>
        <taxon>Euteleostomi</taxon>
        <taxon>Mammalia</taxon>
        <taxon>Eutheria</taxon>
        <taxon>Afrotheria</taxon>
        <taxon>Tubulidentata</taxon>
        <taxon>Orycteropodidae</taxon>
        <taxon>Orycteropus</taxon>
    </lineage>
</organism>
<reference evidence="12" key="1">
    <citation type="submission" date="2025-08" db="UniProtKB">
        <authorList>
            <consortium name="RefSeq"/>
        </authorList>
    </citation>
    <scope>IDENTIFICATION</scope>
</reference>
<dbReference type="GO" id="GO:0031956">
    <property type="term" value="F:medium-chain fatty acid-CoA ligase activity"/>
    <property type="evidence" value="ECO:0007669"/>
    <property type="project" value="UniProtKB-EC"/>
</dbReference>
<evidence type="ECO:0000313" key="11">
    <source>
        <dbReference type="Proteomes" id="UP000694850"/>
    </source>
</evidence>
<keyword evidence="2 12" id="KW-0436">Ligase</keyword>
<dbReference type="AlphaFoldDB" id="A0A8B6ZWN9"/>
<dbReference type="PANTHER" id="PTHR43201:SF5">
    <property type="entry name" value="MEDIUM-CHAIN ACYL-COA LIGASE ACSF2, MITOCHONDRIAL"/>
    <property type="match status" value="1"/>
</dbReference>
<dbReference type="Pfam" id="PF00501">
    <property type="entry name" value="AMP-binding"/>
    <property type="match status" value="1"/>
</dbReference>
<dbReference type="Pfam" id="PF13193">
    <property type="entry name" value="AMP-binding_C"/>
    <property type="match status" value="1"/>
</dbReference>
<dbReference type="Gene3D" id="3.30.300.30">
    <property type="match status" value="1"/>
</dbReference>
<evidence type="ECO:0000256" key="2">
    <source>
        <dbReference type="ARBA" id="ARBA00022598"/>
    </source>
</evidence>
<evidence type="ECO:0000256" key="7">
    <source>
        <dbReference type="ARBA" id="ARBA00047319"/>
    </source>
</evidence>
<dbReference type="PANTHER" id="PTHR43201">
    <property type="entry name" value="ACYL-COA SYNTHETASE"/>
    <property type="match status" value="1"/>
</dbReference>
<dbReference type="CTD" id="80221"/>
<comment type="catalytic activity">
    <reaction evidence="7">
        <text>octanoate + ATP + CoA = octanoyl-CoA + AMP + diphosphate</text>
        <dbReference type="Rhea" id="RHEA:33631"/>
        <dbReference type="ChEBI" id="CHEBI:25646"/>
        <dbReference type="ChEBI" id="CHEBI:30616"/>
        <dbReference type="ChEBI" id="CHEBI:33019"/>
        <dbReference type="ChEBI" id="CHEBI:57287"/>
        <dbReference type="ChEBI" id="CHEBI:57386"/>
        <dbReference type="ChEBI" id="CHEBI:456215"/>
    </reaction>
</comment>
<evidence type="ECO:0000256" key="4">
    <source>
        <dbReference type="ARBA" id="ARBA00037247"/>
    </source>
</evidence>
<proteinExistence type="inferred from homology"/>
<evidence type="ECO:0000256" key="5">
    <source>
        <dbReference type="ARBA" id="ARBA00039009"/>
    </source>
</evidence>
<comment type="similarity">
    <text evidence="1">Belongs to the ATP-dependent AMP-binding enzyme family.</text>
</comment>
<dbReference type="InterPro" id="IPR025110">
    <property type="entry name" value="AMP-bd_C"/>
</dbReference>
<dbReference type="Gene3D" id="3.40.50.980">
    <property type="match status" value="2"/>
</dbReference>
<protein>
    <recommendedName>
        <fullName evidence="6">Medium-chain acyl-CoA ligase ACSF2, mitochondrial</fullName>
        <ecNumber evidence="5">6.2.1.2</ecNumber>
    </recommendedName>
</protein>